<reference evidence="2 3" key="1">
    <citation type="journal article" date="2021" name="BMC Biol.">
        <title>Horizontally acquired antibacterial genes associated with adaptive radiation of ladybird beetles.</title>
        <authorList>
            <person name="Li H.S."/>
            <person name="Tang X.F."/>
            <person name="Huang Y.H."/>
            <person name="Xu Z.Y."/>
            <person name="Chen M.L."/>
            <person name="Du X.Y."/>
            <person name="Qiu B.Y."/>
            <person name="Chen P.T."/>
            <person name="Zhang W."/>
            <person name="Slipinski A."/>
            <person name="Escalona H.E."/>
            <person name="Waterhouse R.M."/>
            <person name="Zwick A."/>
            <person name="Pang H."/>
        </authorList>
    </citation>
    <scope>NUCLEOTIDE SEQUENCE [LARGE SCALE GENOMIC DNA]</scope>
    <source>
        <strain evidence="2">SYSU2018</strain>
    </source>
</reference>
<comment type="caution">
    <text evidence="2">The sequence shown here is derived from an EMBL/GenBank/DDBJ whole genome shotgun (WGS) entry which is preliminary data.</text>
</comment>
<evidence type="ECO:0000313" key="2">
    <source>
        <dbReference type="EMBL" id="KAL3279600.1"/>
    </source>
</evidence>
<evidence type="ECO:0000256" key="1">
    <source>
        <dbReference type="SAM" id="MobiDB-lite"/>
    </source>
</evidence>
<proteinExistence type="predicted"/>
<gene>
    <name evidence="2" type="ORF">HHI36_017106</name>
</gene>
<dbReference type="AlphaFoldDB" id="A0ABD2NM10"/>
<evidence type="ECO:0000313" key="3">
    <source>
        <dbReference type="Proteomes" id="UP001516400"/>
    </source>
</evidence>
<accession>A0ABD2NM10</accession>
<protein>
    <submittedName>
        <fullName evidence="2">Uncharacterized protein</fullName>
    </submittedName>
</protein>
<name>A0ABD2NM10_9CUCU</name>
<sequence length="109" mass="12250">MLIKLEQNNVQIYNNSKSATMVSGSCNNFQKESGSSTTDPTSFCVAYDDGMNLNIDFRDLIPTLIPLSESEEYPGFCEETVRTITCDNRSDDMKKEEDVGIPPPKKERD</sequence>
<keyword evidence="3" id="KW-1185">Reference proteome</keyword>
<organism evidence="2 3">
    <name type="scientific">Cryptolaemus montrouzieri</name>
    <dbReference type="NCBI Taxonomy" id="559131"/>
    <lineage>
        <taxon>Eukaryota</taxon>
        <taxon>Metazoa</taxon>
        <taxon>Ecdysozoa</taxon>
        <taxon>Arthropoda</taxon>
        <taxon>Hexapoda</taxon>
        <taxon>Insecta</taxon>
        <taxon>Pterygota</taxon>
        <taxon>Neoptera</taxon>
        <taxon>Endopterygota</taxon>
        <taxon>Coleoptera</taxon>
        <taxon>Polyphaga</taxon>
        <taxon>Cucujiformia</taxon>
        <taxon>Coccinelloidea</taxon>
        <taxon>Coccinellidae</taxon>
        <taxon>Scymninae</taxon>
        <taxon>Scymnini</taxon>
        <taxon>Cryptolaemus</taxon>
    </lineage>
</organism>
<feature type="region of interest" description="Disordered" evidence="1">
    <location>
        <begin position="87"/>
        <end position="109"/>
    </location>
</feature>
<dbReference type="EMBL" id="JABFTP020000124">
    <property type="protein sequence ID" value="KAL3279600.1"/>
    <property type="molecule type" value="Genomic_DNA"/>
</dbReference>
<feature type="compositionally biased region" description="Basic and acidic residues" evidence="1">
    <location>
        <begin position="88"/>
        <end position="109"/>
    </location>
</feature>
<dbReference type="Proteomes" id="UP001516400">
    <property type="component" value="Unassembled WGS sequence"/>
</dbReference>